<name>A0A7S3V1S0_9STRA</name>
<gene>
    <name evidence="1" type="ORF">ASTO00021_LOCUS15811</name>
</gene>
<reference evidence="1" key="1">
    <citation type="submission" date="2021-01" db="EMBL/GenBank/DDBJ databases">
        <authorList>
            <person name="Corre E."/>
            <person name="Pelletier E."/>
            <person name="Niang G."/>
            <person name="Scheremetjew M."/>
            <person name="Finn R."/>
            <person name="Kale V."/>
            <person name="Holt S."/>
            <person name="Cochrane G."/>
            <person name="Meng A."/>
            <person name="Brown T."/>
            <person name="Cohen L."/>
        </authorList>
    </citation>
    <scope>NUCLEOTIDE SEQUENCE</scope>
    <source>
        <strain evidence="1">GSBS06</strain>
    </source>
</reference>
<dbReference type="PANTHER" id="PTHR15949:SF3">
    <property type="entry name" value="TESTIS-EXPRESSED PROTEIN 264"/>
    <property type="match status" value="1"/>
</dbReference>
<organism evidence="1">
    <name type="scientific">Aplanochytrium stocchinoi</name>
    <dbReference type="NCBI Taxonomy" id="215587"/>
    <lineage>
        <taxon>Eukaryota</taxon>
        <taxon>Sar</taxon>
        <taxon>Stramenopiles</taxon>
        <taxon>Bigyra</taxon>
        <taxon>Labyrinthulomycetes</taxon>
        <taxon>Thraustochytrida</taxon>
        <taxon>Thraustochytriidae</taxon>
        <taxon>Aplanochytrium</taxon>
    </lineage>
</organism>
<evidence type="ECO:0000313" key="1">
    <source>
        <dbReference type="EMBL" id="CAE0445807.1"/>
    </source>
</evidence>
<dbReference type="GO" id="GO:0106300">
    <property type="term" value="P:protein-DNA covalent cross-linking repair"/>
    <property type="evidence" value="ECO:0007669"/>
    <property type="project" value="TreeGrafter"/>
</dbReference>
<evidence type="ECO:0008006" key="2">
    <source>
        <dbReference type="Google" id="ProtNLM"/>
    </source>
</evidence>
<accession>A0A7S3V1S0</accession>
<dbReference type="EMBL" id="HBIN01020663">
    <property type="protein sequence ID" value="CAE0445807.1"/>
    <property type="molecule type" value="Transcribed_RNA"/>
</dbReference>
<sequence>MAAATEKKKPNWTDLKWTFIVTVLLVAGFKDVPYVWELTAYDVVKYLGVAVVLLLFWVLEKSGIWVKPEVERTTTPAVKAVFKRYSGRYDNSGNAYQEAFSVLASSPDKSKAPKLFAAYFDDPIAVEAEKLQYIVGVVGNDFSPETLSLFEKKGYEATSLPEGVPCVYTKFPMFHPSINPINIIFAVNRVYKVLYKELPDAKLAAFEICDSDYTHYYLPIPSNKEQEKLFALGYKKME</sequence>
<dbReference type="AlphaFoldDB" id="A0A7S3V1S0"/>
<dbReference type="GO" id="GO:0061709">
    <property type="term" value="P:reticulophagy"/>
    <property type="evidence" value="ECO:0007669"/>
    <property type="project" value="TreeGrafter"/>
</dbReference>
<protein>
    <recommendedName>
        <fullName evidence="2">GyrI-like small molecule binding domain-containing protein</fullName>
    </recommendedName>
</protein>
<dbReference type="GO" id="GO:0005657">
    <property type="term" value="C:replication fork"/>
    <property type="evidence" value="ECO:0007669"/>
    <property type="project" value="TreeGrafter"/>
</dbReference>
<dbReference type="PANTHER" id="PTHR15949">
    <property type="entry name" value="TESTIS-EXPRESSED PROTEIN 264"/>
    <property type="match status" value="1"/>
</dbReference>
<dbReference type="GO" id="GO:0005634">
    <property type="term" value="C:nucleus"/>
    <property type="evidence" value="ECO:0007669"/>
    <property type="project" value="TreeGrafter"/>
</dbReference>
<dbReference type="InterPro" id="IPR011256">
    <property type="entry name" value="Reg_factor_effector_dom_sf"/>
</dbReference>
<proteinExistence type="predicted"/>
<dbReference type="Gene3D" id="3.20.80.10">
    <property type="entry name" value="Regulatory factor, effector binding domain"/>
    <property type="match status" value="1"/>
</dbReference>
<dbReference type="GO" id="GO:0000421">
    <property type="term" value="C:autophagosome membrane"/>
    <property type="evidence" value="ECO:0007669"/>
    <property type="project" value="TreeGrafter"/>
</dbReference>
<dbReference type="GO" id="GO:0005789">
    <property type="term" value="C:endoplasmic reticulum membrane"/>
    <property type="evidence" value="ECO:0007669"/>
    <property type="project" value="TreeGrafter"/>
</dbReference>